<evidence type="ECO:0000313" key="2">
    <source>
        <dbReference type="Proteomes" id="UP000225320"/>
    </source>
</evidence>
<gene>
    <name evidence="1" type="ORF">CON73_30960</name>
</gene>
<protein>
    <submittedName>
        <fullName evidence="1">Uncharacterized protein</fullName>
    </submittedName>
</protein>
<reference evidence="1 2" key="1">
    <citation type="submission" date="2017-09" db="EMBL/GenBank/DDBJ databases">
        <title>Large-scale bioinformatics analysis of Bacillus genomes uncovers conserved roles of natural products in bacterial physiology.</title>
        <authorList>
            <consortium name="Agbiome Team Llc"/>
            <person name="Bleich R.M."/>
            <person name="Grubbs K.J."/>
            <person name="Santa Maria K.C."/>
            <person name="Allen S.E."/>
            <person name="Farag S."/>
            <person name="Shank E.A."/>
            <person name="Bowers A."/>
        </authorList>
    </citation>
    <scope>NUCLEOTIDE SEQUENCE [LARGE SCALE GENOMIC DNA]</scope>
    <source>
        <strain evidence="1 2">AFS094862</strain>
    </source>
</reference>
<dbReference type="Proteomes" id="UP000225320">
    <property type="component" value="Unassembled WGS sequence"/>
</dbReference>
<sequence>MNYIGTYQYDKINVIELKPPKYCIRVLYKRVIVRKIGISCEVSKCLFFCLFINASFTSLSSV</sequence>
<accession>A0A2B7V330</accession>
<organism evidence="1 2">
    <name type="scientific">Bacillus toyonensis</name>
    <dbReference type="NCBI Taxonomy" id="155322"/>
    <lineage>
        <taxon>Bacteria</taxon>
        <taxon>Bacillati</taxon>
        <taxon>Bacillota</taxon>
        <taxon>Bacilli</taxon>
        <taxon>Bacillales</taxon>
        <taxon>Bacillaceae</taxon>
        <taxon>Bacillus</taxon>
        <taxon>Bacillus cereus group</taxon>
    </lineage>
</organism>
<proteinExistence type="predicted"/>
<dbReference type="AlphaFoldDB" id="A0A2B7V330"/>
<evidence type="ECO:0000313" key="1">
    <source>
        <dbReference type="EMBL" id="PGG78700.1"/>
    </source>
</evidence>
<dbReference type="EMBL" id="NVOI01000192">
    <property type="protein sequence ID" value="PGG78700.1"/>
    <property type="molecule type" value="Genomic_DNA"/>
</dbReference>
<comment type="caution">
    <text evidence="1">The sequence shown here is derived from an EMBL/GenBank/DDBJ whole genome shotgun (WGS) entry which is preliminary data.</text>
</comment>
<name>A0A2B7V330_9BACI</name>